<evidence type="ECO:0000313" key="1">
    <source>
        <dbReference type="EMBL" id="SPP92760.1"/>
    </source>
</evidence>
<sequence>MIGFGGCQGDMLRSKAAVRFNLVAKMTMRLPAHHGISWIDQGCCAGLSEHAIIREMAQAFPRNDRPALESKVRIVALMVNTRASPREQAARGLRTG</sequence>
<name>A0A2U3PUC3_9BRAD</name>
<dbReference type="Proteomes" id="UP000246085">
    <property type="component" value="Chromosome BRAD3257"/>
</dbReference>
<evidence type="ECO:0000313" key="2">
    <source>
        <dbReference type="Proteomes" id="UP000246085"/>
    </source>
</evidence>
<accession>A0A2U3PUC3</accession>
<dbReference type="EMBL" id="LS398110">
    <property type="protein sequence ID" value="SPP92760.1"/>
    <property type="molecule type" value="Genomic_DNA"/>
</dbReference>
<reference evidence="1 2" key="1">
    <citation type="submission" date="2018-03" db="EMBL/GenBank/DDBJ databases">
        <authorList>
            <person name="Gully D."/>
        </authorList>
    </citation>
    <scope>NUCLEOTIDE SEQUENCE [LARGE SCALE GENOMIC DNA]</scope>
    <source>
        <strain evidence="1">ORS3257</strain>
    </source>
</reference>
<gene>
    <name evidence="1" type="ORF">BRAD3257_1638</name>
</gene>
<organism evidence="1 2">
    <name type="scientific">Bradyrhizobium vignae</name>
    <dbReference type="NCBI Taxonomy" id="1549949"/>
    <lineage>
        <taxon>Bacteria</taxon>
        <taxon>Pseudomonadati</taxon>
        <taxon>Pseudomonadota</taxon>
        <taxon>Alphaproteobacteria</taxon>
        <taxon>Hyphomicrobiales</taxon>
        <taxon>Nitrobacteraceae</taxon>
        <taxon>Bradyrhizobium</taxon>
    </lineage>
</organism>
<dbReference type="KEGG" id="bvz:BRAD3257_1638"/>
<proteinExistence type="predicted"/>
<dbReference type="AlphaFoldDB" id="A0A2U3PUC3"/>
<protein>
    <submittedName>
        <fullName evidence="1">Uncharacterized protein</fullName>
    </submittedName>
</protein>